<accession>A0A918JMP2</accession>
<organism evidence="1 2">
    <name type="scientific">Alteromonas halophila</name>
    <dbReference type="NCBI Taxonomy" id="516698"/>
    <lineage>
        <taxon>Bacteria</taxon>
        <taxon>Pseudomonadati</taxon>
        <taxon>Pseudomonadota</taxon>
        <taxon>Gammaproteobacteria</taxon>
        <taxon>Alteromonadales</taxon>
        <taxon>Alteromonadaceae</taxon>
        <taxon>Alteromonas/Salinimonas group</taxon>
        <taxon>Alteromonas</taxon>
    </lineage>
</organism>
<reference evidence="1" key="2">
    <citation type="submission" date="2020-09" db="EMBL/GenBank/DDBJ databases">
        <authorList>
            <person name="Sun Q."/>
            <person name="Kim S."/>
        </authorList>
    </citation>
    <scope>NUCLEOTIDE SEQUENCE</scope>
    <source>
        <strain evidence="1">KCTC 22164</strain>
    </source>
</reference>
<reference evidence="1" key="1">
    <citation type="journal article" date="2014" name="Int. J. Syst. Evol. Microbiol.">
        <title>Complete genome sequence of Corynebacterium casei LMG S-19264T (=DSM 44701T), isolated from a smear-ripened cheese.</title>
        <authorList>
            <consortium name="US DOE Joint Genome Institute (JGI-PGF)"/>
            <person name="Walter F."/>
            <person name="Albersmeier A."/>
            <person name="Kalinowski J."/>
            <person name="Ruckert C."/>
        </authorList>
    </citation>
    <scope>NUCLEOTIDE SEQUENCE</scope>
    <source>
        <strain evidence="1">KCTC 22164</strain>
    </source>
</reference>
<dbReference type="RefSeq" id="WP_229805143.1">
    <property type="nucleotide sequence ID" value="NZ_BMXP01000007.1"/>
</dbReference>
<evidence type="ECO:0000313" key="2">
    <source>
        <dbReference type="Proteomes" id="UP000631300"/>
    </source>
</evidence>
<name>A0A918JMP2_9ALTE</name>
<protein>
    <submittedName>
        <fullName evidence="1">Uncharacterized protein</fullName>
    </submittedName>
</protein>
<keyword evidence="2" id="KW-1185">Reference proteome</keyword>
<comment type="caution">
    <text evidence="1">The sequence shown here is derived from an EMBL/GenBank/DDBJ whole genome shotgun (WGS) entry which is preliminary data.</text>
</comment>
<dbReference type="AlphaFoldDB" id="A0A918JMP2"/>
<dbReference type="EMBL" id="BMXP01000007">
    <property type="protein sequence ID" value="GGW90543.1"/>
    <property type="molecule type" value="Genomic_DNA"/>
</dbReference>
<proteinExistence type="predicted"/>
<gene>
    <name evidence="1" type="ORF">GCM10007391_25970</name>
</gene>
<sequence>MFSIPVAATPGYSHNLDVQVRLDNRSNRAHREQYRLRYYPSVTFSENSAWSLNSFVVSGDDFSSSHNTFGSDNTDRIYVRRLFVRHTGDYGKTEAGVIPTYKGRVSSSGLSKDGWIEGLRHVRYLPNDSALELVVGQLHNTNPANALSTPDDLDYIELEYSARMGQAQSFEISAERMTNGNFLRGEYRWRFSNEATVFVELIKRLDKDETKTVMGLSGQWQMGNYPLEYFAHYSYVSEGFGPRAELTEDFLGTGHGMSAELEGELWSDWQLDWFVRLDVVDSVSRVLTGVKFPLHYP</sequence>
<evidence type="ECO:0000313" key="1">
    <source>
        <dbReference type="EMBL" id="GGW90543.1"/>
    </source>
</evidence>
<dbReference type="Proteomes" id="UP000631300">
    <property type="component" value="Unassembled WGS sequence"/>
</dbReference>